<sequence>MIISSDLLENTCKNTIETILLCLEHATKGTIYHIGPMPELQAVRIASGIREERRGQIKWGLPGVSDYNDPGKSWEEYRDKPGRPLEAMGWCVEKQKSWTADNPSENSRSVRKQVSGELEDTYHMEPVLVSKKDLYGNRLHMLDYPLDWQGNPIWQDTDYVVVAVIKIHFLPLTITRGDRSTKIIKKLSRTLGTQMLSLQLRESLLKGQKELARQRLQSCNILAHELRNTLMKLSFAFGAINAEISFLREQWEIELRKVFPELEDKRVILERLNHLIRLRIPRMNGSKELIRLANELLTEEKELSDISLIPRQAEQWLNEKIKPKWDRLLLESQAWDADKEEIQQLLERLRKAFWIGTDKDLVRKMNHLPEDLRIKWPELAYTRFCAENLSLLDEILELLQHPALNIPHKQHTQKIFTCLKALIKIIPEIERRTNTIISCLKNGISYEDL</sequence>
<accession>A0A9W6D0R4</accession>
<protein>
    <submittedName>
        <fullName evidence="1">Uncharacterized protein</fullName>
    </submittedName>
</protein>
<dbReference type="AlphaFoldDB" id="A0A9W6D0R4"/>
<organism evidence="1 2">
    <name type="scientific">Desulforhabdus amnigena</name>
    <dbReference type="NCBI Taxonomy" id="40218"/>
    <lineage>
        <taxon>Bacteria</taxon>
        <taxon>Pseudomonadati</taxon>
        <taxon>Thermodesulfobacteriota</taxon>
        <taxon>Syntrophobacteria</taxon>
        <taxon>Syntrophobacterales</taxon>
        <taxon>Syntrophobacteraceae</taxon>
        <taxon>Desulforhabdus</taxon>
    </lineage>
</organism>
<dbReference type="Proteomes" id="UP001144372">
    <property type="component" value="Unassembled WGS sequence"/>
</dbReference>
<proteinExistence type="predicted"/>
<keyword evidence="2" id="KW-1185">Reference proteome</keyword>
<gene>
    <name evidence="1" type="ORF">DAMNIGENAA_13550</name>
</gene>
<evidence type="ECO:0000313" key="2">
    <source>
        <dbReference type="Proteomes" id="UP001144372"/>
    </source>
</evidence>
<reference evidence="1" key="1">
    <citation type="submission" date="2022-12" db="EMBL/GenBank/DDBJ databases">
        <title>Reference genome sequencing for broad-spectrum identification of bacterial and archaeal isolates by mass spectrometry.</title>
        <authorList>
            <person name="Sekiguchi Y."/>
            <person name="Tourlousse D.M."/>
        </authorList>
    </citation>
    <scope>NUCLEOTIDE SEQUENCE</scope>
    <source>
        <strain evidence="1">ASRB1</strain>
    </source>
</reference>
<evidence type="ECO:0000313" key="1">
    <source>
        <dbReference type="EMBL" id="GLI33922.1"/>
    </source>
</evidence>
<dbReference type="EMBL" id="BSDR01000001">
    <property type="protein sequence ID" value="GLI33922.1"/>
    <property type="molecule type" value="Genomic_DNA"/>
</dbReference>
<dbReference type="RefSeq" id="WP_281793202.1">
    <property type="nucleotide sequence ID" value="NZ_BSDR01000001.1"/>
</dbReference>
<comment type="caution">
    <text evidence="1">The sequence shown here is derived from an EMBL/GenBank/DDBJ whole genome shotgun (WGS) entry which is preliminary data.</text>
</comment>
<name>A0A9W6D0R4_9BACT</name>